<keyword evidence="1" id="KW-0472">Membrane</keyword>
<feature type="transmembrane region" description="Helical" evidence="1">
    <location>
        <begin position="14"/>
        <end position="35"/>
    </location>
</feature>
<dbReference type="Gene3D" id="3.60.10.10">
    <property type="entry name" value="Endonuclease/exonuclease/phosphatase"/>
    <property type="match status" value="1"/>
</dbReference>
<keyword evidence="3" id="KW-0378">Hydrolase</keyword>
<dbReference type="Pfam" id="PF03372">
    <property type="entry name" value="Exo_endo_phos"/>
    <property type="match status" value="1"/>
</dbReference>
<dbReference type="PANTHER" id="PTHR14859:SF15">
    <property type="entry name" value="ENDONUCLEASE_EXONUCLEASE_PHOSPHATASE DOMAIN-CONTAINING PROTEIN"/>
    <property type="match status" value="1"/>
</dbReference>
<keyword evidence="3" id="KW-0255">Endonuclease</keyword>
<proteinExistence type="predicted"/>
<sequence length="378" mass="43334">MGAKIRKGKRKRSLGKFVLLGINALCVLLLCLSYLAPYIDPQSFWPLAFFGLGYPIFLLANLVFIILWAFKKSKYLILSLLCILCGYVPLKKHIGFRSKPDEASIKRPDSSSIRVLTYNVHLFRKEDQDVQPKTKTAVTELIQSVSPDIVCMQEFYTRKKGKYNSRQNMAPALGLSYSYFHPVVENEYEAYGLIILSRYPIKNAGSIPNYQGKRTLNRAIYADIVKNGRAFRVYNIHLQSIGFQPQDYAFVKDVKSRSFENDNVASTKRIGSRLKHAFFERSEQAKRIKEEINRCRKPVIITGDFNDTPLSFAVHTVSSDLNNSFEKKGAGWGITYNGEFPNFQIDYILSSKTFEVKHYQILKKKLSDHYAVWSDLAL</sequence>
<comment type="caution">
    <text evidence="3">The sequence shown here is derived from an EMBL/GenBank/DDBJ whole genome shotgun (WGS) entry which is preliminary data.</text>
</comment>
<feature type="domain" description="Endonuclease/exonuclease/phosphatase" evidence="2">
    <location>
        <begin position="116"/>
        <end position="369"/>
    </location>
</feature>
<feature type="transmembrane region" description="Helical" evidence="1">
    <location>
        <begin position="47"/>
        <end position="68"/>
    </location>
</feature>
<dbReference type="RefSeq" id="WP_130854535.1">
    <property type="nucleotide sequence ID" value="NZ_JBHLWO010000001.1"/>
</dbReference>
<dbReference type="CDD" id="cd09084">
    <property type="entry name" value="EEP-2"/>
    <property type="match status" value="1"/>
</dbReference>
<evidence type="ECO:0000259" key="2">
    <source>
        <dbReference type="Pfam" id="PF03372"/>
    </source>
</evidence>
<dbReference type="InterPro" id="IPR036691">
    <property type="entry name" value="Endo/exonu/phosph_ase_sf"/>
</dbReference>
<name>A0ABV6HFU0_9SPHI</name>
<dbReference type="InterPro" id="IPR051916">
    <property type="entry name" value="GPI-anchor_lipid_remodeler"/>
</dbReference>
<organism evidence="3 4">
    <name type="scientific">Olivibacter oleidegradans</name>
    <dbReference type="NCBI Taxonomy" id="760123"/>
    <lineage>
        <taxon>Bacteria</taxon>
        <taxon>Pseudomonadati</taxon>
        <taxon>Bacteroidota</taxon>
        <taxon>Sphingobacteriia</taxon>
        <taxon>Sphingobacteriales</taxon>
        <taxon>Sphingobacteriaceae</taxon>
        <taxon>Olivibacter</taxon>
    </lineage>
</organism>
<feature type="transmembrane region" description="Helical" evidence="1">
    <location>
        <begin position="75"/>
        <end position="90"/>
    </location>
</feature>
<evidence type="ECO:0000313" key="4">
    <source>
        <dbReference type="Proteomes" id="UP001589774"/>
    </source>
</evidence>
<gene>
    <name evidence="3" type="ORF">ACFFI0_04620</name>
</gene>
<reference evidence="3 4" key="1">
    <citation type="submission" date="2024-09" db="EMBL/GenBank/DDBJ databases">
        <authorList>
            <person name="Sun Q."/>
            <person name="Mori K."/>
        </authorList>
    </citation>
    <scope>NUCLEOTIDE SEQUENCE [LARGE SCALE GENOMIC DNA]</scope>
    <source>
        <strain evidence="3 4">CCM 7765</strain>
    </source>
</reference>
<dbReference type="PANTHER" id="PTHR14859">
    <property type="entry name" value="CALCOFLUOR WHITE HYPERSENSITIVE PROTEIN PRECURSOR"/>
    <property type="match status" value="1"/>
</dbReference>
<dbReference type="Proteomes" id="UP001589774">
    <property type="component" value="Unassembled WGS sequence"/>
</dbReference>
<keyword evidence="4" id="KW-1185">Reference proteome</keyword>
<keyword evidence="1" id="KW-1133">Transmembrane helix</keyword>
<protein>
    <submittedName>
        <fullName evidence="3">Endonuclease/exonuclease/phosphatase family protein</fullName>
    </submittedName>
</protein>
<evidence type="ECO:0000313" key="3">
    <source>
        <dbReference type="EMBL" id="MFC0317576.1"/>
    </source>
</evidence>
<keyword evidence="3" id="KW-0540">Nuclease</keyword>
<dbReference type="SUPFAM" id="SSF56219">
    <property type="entry name" value="DNase I-like"/>
    <property type="match status" value="1"/>
</dbReference>
<dbReference type="InterPro" id="IPR005135">
    <property type="entry name" value="Endo/exonuclease/phosphatase"/>
</dbReference>
<dbReference type="EMBL" id="JBHLWO010000001">
    <property type="protein sequence ID" value="MFC0317576.1"/>
    <property type="molecule type" value="Genomic_DNA"/>
</dbReference>
<keyword evidence="1" id="KW-0812">Transmembrane</keyword>
<evidence type="ECO:0000256" key="1">
    <source>
        <dbReference type="SAM" id="Phobius"/>
    </source>
</evidence>
<accession>A0ABV6HFU0</accession>
<dbReference type="GO" id="GO:0004519">
    <property type="term" value="F:endonuclease activity"/>
    <property type="evidence" value="ECO:0007669"/>
    <property type="project" value="UniProtKB-KW"/>
</dbReference>